<gene>
    <name evidence="2" type="ORF">GCM10010302_75440</name>
</gene>
<reference evidence="2 3" key="1">
    <citation type="journal article" date="2019" name="Int. J. Syst. Evol. Microbiol.">
        <title>The Global Catalogue of Microorganisms (GCM) 10K type strain sequencing project: providing services to taxonomists for standard genome sequencing and annotation.</title>
        <authorList>
            <consortium name="The Broad Institute Genomics Platform"/>
            <consortium name="The Broad Institute Genome Sequencing Center for Infectious Disease"/>
            <person name="Wu L."/>
            <person name="Ma J."/>
        </authorList>
    </citation>
    <scope>NUCLEOTIDE SEQUENCE [LARGE SCALE GENOMIC DNA]</scope>
    <source>
        <strain evidence="2 3">JCM 4505</strain>
    </source>
</reference>
<evidence type="ECO:0000256" key="1">
    <source>
        <dbReference type="SAM" id="MobiDB-lite"/>
    </source>
</evidence>
<proteinExistence type="predicted"/>
<evidence type="ECO:0000313" key="3">
    <source>
        <dbReference type="Proteomes" id="UP001501867"/>
    </source>
</evidence>
<protein>
    <submittedName>
        <fullName evidence="2">Uncharacterized protein</fullName>
    </submittedName>
</protein>
<dbReference type="Proteomes" id="UP001501867">
    <property type="component" value="Unassembled WGS sequence"/>
</dbReference>
<name>A0ABN0W551_9ACTN</name>
<sequence>MRGPVPPRVCPAFGGTGGTRLPLAQQSAVLQLGPHPRRERDGSCRPVQPGLLQLVQPGTDPGLDRAPL</sequence>
<accession>A0ABN0W551</accession>
<evidence type="ECO:0000313" key="2">
    <source>
        <dbReference type="EMBL" id="GAA0325256.1"/>
    </source>
</evidence>
<organism evidence="2 3">
    <name type="scientific">Streptomyces polychromogenes</name>
    <dbReference type="NCBI Taxonomy" id="67342"/>
    <lineage>
        <taxon>Bacteria</taxon>
        <taxon>Bacillati</taxon>
        <taxon>Actinomycetota</taxon>
        <taxon>Actinomycetes</taxon>
        <taxon>Kitasatosporales</taxon>
        <taxon>Streptomycetaceae</taxon>
        <taxon>Streptomyces</taxon>
    </lineage>
</organism>
<keyword evidence="3" id="KW-1185">Reference proteome</keyword>
<feature type="region of interest" description="Disordered" evidence="1">
    <location>
        <begin position="34"/>
        <end position="68"/>
    </location>
</feature>
<dbReference type="EMBL" id="BAAABV010000038">
    <property type="protein sequence ID" value="GAA0325256.1"/>
    <property type="molecule type" value="Genomic_DNA"/>
</dbReference>
<comment type="caution">
    <text evidence="2">The sequence shown here is derived from an EMBL/GenBank/DDBJ whole genome shotgun (WGS) entry which is preliminary data.</text>
</comment>
<feature type="region of interest" description="Disordered" evidence="1">
    <location>
        <begin position="1"/>
        <end position="20"/>
    </location>
</feature>